<keyword evidence="2" id="KW-1185">Reference proteome</keyword>
<protein>
    <recommendedName>
        <fullName evidence="3">F-box domain-containing protein</fullName>
    </recommendedName>
</protein>
<evidence type="ECO:0008006" key="3">
    <source>
        <dbReference type="Google" id="ProtNLM"/>
    </source>
</evidence>
<evidence type="ECO:0000313" key="1">
    <source>
        <dbReference type="EMBL" id="KZT32224.1"/>
    </source>
</evidence>
<dbReference type="Proteomes" id="UP000076798">
    <property type="component" value="Unassembled WGS sequence"/>
</dbReference>
<dbReference type="EMBL" id="KV428367">
    <property type="protein sequence ID" value="KZT32224.1"/>
    <property type="molecule type" value="Genomic_DNA"/>
</dbReference>
<evidence type="ECO:0000313" key="2">
    <source>
        <dbReference type="Proteomes" id="UP000076798"/>
    </source>
</evidence>
<reference evidence="1 2" key="1">
    <citation type="journal article" date="2016" name="Mol. Biol. Evol.">
        <title>Comparative Genomics of Early-Diverging Mushroom-Forming Fungi Provides Insights into the Origins of Lignocellulose Decay Capabilities.</title>
        <authorList>
            <person name="Nagy L.G."/>
            <person name="Riley R."/>
            <person name="Tritt A."/>
            <person name="Adam C."/>
            <person name="Daum C."/>
            <person name="Floudas D."/>
            <person name="Sun H."/>
            <person name="Yadav J.S."/>
            <person name="Pangilinan J."/>
            <person name="Larsson K.H."/>
            <person name="Matsuura K."/>
            <person name="Barry K."/>
            <person name="Labutti K."/>
            <person name="Kuo R."/>
            <person name="Ohm R.A."/>
            <person name="Bhattacharya S.S."/>
            <person name="Shirouzu T."/>
            <person name="Yoshinaga Y."/>
            <person name="Martin F.M."/>
            <person name="Grigoriev I.V."/>
            <person name="Hibbett D.S."/>
        </authorList>
    </citation>
    <scope>NUCLEOTIDE SEQUENCE [LARGE SCALE GENOMIC DNA]</scope>
    <source>
        <strain evidence="1 2">HHB10207 ss-3</strain>
    </source>
</reference>
<sequence length="168" mass="19755">MSFNQMPIEVVTEVFQEYVVDLLTSGPSLSRPERMNAIMRLGHIDKRTRQAVLANPSIWRTIFLHAPLPVVELFFERARQKQIRIFFDLDYKLARGFSRRQRRNAARLAEHEQYLSTRAAFIRKNMSSFEEFTIRGKKIQGSEELSRSLQTPAPNLQSFSFLFARREM</sequence>
<name>A0A165XIG9_9AGAM</name>
<proteinExistence type="predicted"/>
<feature type="non-terminal residue" evidence="1">
    <location>
        <position position="168"/>
    </location>
</feature>
<gene>
    <name evidence="1" type="ORF">SISSUDRAFT_1123522</name>
</gene>
<organism evidence="1 2">
    <name type="scientific">Sistotremastrum suecicum HHB10207 ss-3</name>
    <dbReference type="NCBI Taxonomy" id="1314776"/>
    <lineage>
        <taxon>Eukaryota</taxon>
        <taxon>Fungi</taxon>
        <taxon>Dikarya</taxon>
        <taxon>Basidiomycota</taxon>
        <taxon>Agaricomycotina</taxon>
        <taxon>Agaricomycetes</taxon>
        <taxon>Sistotremastrales</taxon>
        <taxon>Sistotremastraceae</taxon>
        <taxon>Sistotremastrum</taxon>
    </lineage>
</organism>
<accession>A0A165XIG9</accession>
<dbReference type="AlphaFoldDB" id="A0A165XIG9"/>